<sequence>MKEKLTRKLRSLSSFFPPLLTRSLGIIFLMAMINGQLLAQDSTSRISGVVQGANAEPLEGATVTVKNSNRSTVTDSTGHFSLSVPRNSVLVVSYIGYADQEVTVGSQTLLKITLVAGSAGLNEVVVVGYTTQRRGDLTGSLSTIKAGDISGLPVGGVDQILQGKAAGVNITQNTGAPGGGVVVRIRGIGTPNNNDPLYIIDGIPVKDGLNQLSPNDIESVSVLKDASAAAIYGSRASAGVVLITTKKGKSGKPTLSLNAYTGVQTPANLIKMANTRQYVNAFNIAAANDGREQIPESMLATLPDVDWQKETLNSAMISNVQLSLSGGNANTKYLLSAAYFTQEGMIQNSSNDRFNLRTSIDSRINNIFRVGTNLNLSYTKLREVGSSGDGFGSGNPGPSVMRYALFRTPATPVYDASGNYVDLPDPVKYFGDGLNPVGLAANTDRNFRSPSILGDVYLEVTPIDHLKLKSAFGINYIITDYKQFYPTWGSETRLQNSPNSLAQRNSNSFNYNWTNTAVYDWRTGDHSFNFMAGTEIVLTRARNLNAANSNFSSQLPSFRYLNNAAGIQPTVGSDESSASLSSVFGRVDYSYDSRYLASFTMRRDGSSRLDPSDRWGNFYSGSVGWRIDQEKFMEDQNIFSNLKLRASLGQLGNQEIPYYGYTSQVGNIGYYPFGTSLTPATAYSLFAKGNSNIKWETTTITDIGLDIGLLKGALNIKADYYRKITTDLLLNPLDPPSAGAAAGAAYMNNGKILNRGFDFEVDYQHTINKDWNFGVNANLSTIHNEVLALNNNQRMGFGRVDNNVFVTSLAVGQPIGAFYLYEMEGIFQNELEVFTHAFQGNNIRPGDVKFADKDGNGIIDENDRVYAGSAIPKITYAFTGTVGYRNFDLSVFFQGVSGNKIYNQVNTDIEGFYRQFNITERVATQSWHGEGTSNSIPRLSWTGAQNNKLTSTRFLEDGSYLRLKNLQVGYTLPAEFISRLKISSLRLYVAAQNLLTFTDYTGLDPEMATSANAAGDGVRAVGIDWGTYPSARTFTVGVNVNF</sequence>
<dbReference type="InterPro" id="IPR023997">
    <property type="entry name" value="TonB-dep_OMP_SusC/RagA_CS"/>
</dbReference>
<organism evidence="6 7">
    <name type="scientific">Candidatus Pseudobacter hemicellulosilyticus</name>
    <dbReference type="NCBI Taxonomy" id="3121375"/>
    <lineage>
        <taxon>Bacteria</taxon>
        <taxon>Pseudomonadati</taxon>
        <taxon>Bacteroidota</taxon>
        <taxon>Chitinophagia</taxon>
        <taxon>Chitinophagales</taxon>
        <taxon>Chitinophagaceae</taxon>
        <taxon>Pseudobacter</taxon>
    </lineage>
</organism>
<keyword evidence="2 4" id="KW-0472">Membrane</keyword>
<dbReference type="Pfam" id="PF07715">
    <property type="entry name" value="Plug"/>
    <property type="match status" value="1"/>
</dbReference>
<name>A0AAJ6BI60_9BACT</name>
<protein>
    <submittedName>
        <fullName evidence="6">TonB-dependent receptor</fullName>
    </submittedName>
</protein>
<comment type="subcellular location">
    <subcellularLocation>
        <location evidence="1">Cell outer membrane</location>
    </subcellularLocation>
</comment>
<dbReference type="NCBIfam" id="TIGR04057">
    <property type="entry name" value="SusC_RagA_signa"/>
    <property type="match status" value="1"/>
</dbReference>
<dbReference type="InterPro" id="IPR036942">
    <property type="entry name" value="Beta-barrel_TonB_sf"/>
</dbReference>
<dbReference type="InterPro" id="IPR037066">
    <property type="entry name" value="Plug_dom_sf"/>
</dbReference>
<dbReference type="SUPFAM" id="SSF49464">
    <property type="entry name" value="Carboxypeptidase regulatory domain-like"/>
    <property type="match status" value="1"/>
</dbReference>
<dbReference type="EMBL" id="CP119311">
    <property type="protein sequence ID" value="WEK35931.1"/>
    <property type="molecule type" value="Genomic_DNA"/>
</dbReference>
<accession>A0AAJ6BI60</accession>
<keyword evidence="4" id="KW-0812">Transmembrane</keyword>
<evidence type="ECO:0000259" key="5">
    <source>
        <dbReference type="Pfam" id="PF07715"/>
    </source>
</evidence>
<dbReference type="SUPFAM" id="SSF56935">
    <property type="entry name" value="Porins"/>
    <property type="match status" value="1"/>
</dbReference>
<feature type="transmembrane region" description="Helical" evidence="4">
    <location>
        <begin position="12"/>
        <end position="33"/>
    </location>
</feature>
<gene>
    <name evidence="6" type="ORF">P0Y53_00335</name>
</gene>
<reference evidence="6" key="1">
    <citation type="submission" date="2023-03" db="EMBL/GenBank/DDBJ databases">
        <title>Andean soil-derived lignocellulolytic bacterial consortium as a source of novel taxa and putative plastic-active enzymes.</title>
        <authorList>
            <person name="Diaz-Garcia L."/>
            <person name="Chuvochina M."/>
            <person name="Feuerriegel G."/>
            <person name="Bunk B."/>
            <person name="Sproer C."/>
            <person name="Streit W.R."/>
            <person name="Rodriguez L.M."/>
            <person name="Overmann J."/>
            <person name="Jimenez D.J."/>
        </authorList>
    </citation>
    <scope>NUCLEOTIDE SEQUENCE</scope>
    <source>
        <strain evidence="6">MAG 7</strain>
    </source>
</reference>
<dbReference type="Gene3D" id="2.170.130.10">
    <property type="entry name" value="TonB-dependent receptor, plug domain"/>
    <property type="match status" value="1"/>
</dbReference>
<dbReference type="InterPro" id="IPR012910">
    <property type="entry name" value="Plug_dom"/>
</dbReference>
<dbReference type="InterPro" id="IPR023996">
    <property type="entry name" value="TonB-dep_OMP_SusC/RagA"/>
</dbReference>
<dbReference type="Gene3D" id="2.60.40.1120">
    <property type="entry name" value="Carboxypeptidase-like, regulatory domain"/>
    <property type="match status" value="1"/>
</dbReference>
<dbReference type="Gene3D" id="2.40.170.20">
    <property type="entry name" value="TonB-dependent receptor, beta-barrel domain"/>
    <property type="match status" value="1"/>
</dbReference>
<dbReference type="Proteomes" id="UP001220610">
    <property type="component" value="Chromosome"/>
</dbReference>
<evidence type="ECO:0000313" key="7">
    <source>
        <dbReference type="Proteomes" id="UP001220610"/>
    </source>
</evidence>
<evidence type="ECO:0000256" key="1">
    <source>
        <dbReference type="ARBA" id="ARBA00004442"/>
    </source>
</evidence>
<evidence type="ECO:0000313" key="6">
    <source>
        <dbReference type="EMBL" id="WEK35931.1"/>
    </source>
</evidence>
<keyword evidence="4" id="KW-1133">Transmembrane helix</keyword>
<evidence type="ECO:0000256" key="4">
    <source>
        <dbReference type="SAM" id="Phobius"/>
    </source>
</evidence>
<dbReference type="InterPro" id="IPR008969">
    <property type="entry name" value="CarboxyPept-like_regulatory"/>
</dbReference>
<evidence type="ECO:0000256" key="2">
    <source>
        <dbReference type="ARBA" id="ARBA00023136"/>
    </source>
</evidence>
<proteinExistence type="predicted"/>
<dbReference type="NCBIfam" id="TIGR04056">
    <property type="entry name" value="OMP_RagA_SusC"/>
    <property type="match status" value="1"/>
</dbReference>
<dbReference type="GO" id="GO:0009279">
    <property type="term" value="C:cell outer membrane"/>
    <property type="evidence" value="ECO:0007669"/>
    <property type="project" value="UniProtKB-SubCell"/>
</dbReference>
<feature type="domain" description="TonB-dependent receptor plug" evidence="5">
    <location>
        <begin position="136"/>
        <end position="240"/>
    </location>
</feature>
<dbReference type="AlphaFoldDB" id="A0AAJ6BI60"/>
<evidence type="ECO:0000256" key="3">
    <source>
        <dbReference type="ARBA" id="ARBA00023237"/>
    </source>
</evidence>
<keyword evidence="6" id="KW-0675">Receptor</keyword>
<dbReference type="Pfam" id="PF13715">
    <property type="entry name" value="CarbopepD_reg_2"/>
    <property type="match status" value="1"/>
</dbReference>
<keyword evidence="3" id="KW-0998">Cell outer membrane</keyword>